<gene>
    <name evidence="1" type="ORF">DERP_004035</name>
</gene>
<evidence type="ECO:0000313" key="1">
    <source>
        <dbReference type="EMBL" id="KAH9418709.1"/>
    </source>
</evidence>
<evidence type="ECO:0000313" key="2">
    <source>
        <dbReference type="Proteomes" id="UP000887458"/>
    </source>
</evidence>
<reference evidence="1 2" key="1">
    <citation type="journal article" date="2018" name="J. Allergy Clin. Immunol.">
        <title>High-quality assembly of Dermatophagoides pteronyssinus genome and transcriptome reveals a wide range of novel allergens.</title>
        <authorList>
            <person name="Liu X.Y."/>
            <person name="Yang K.Y."/>
            <person name="Wang M.Q."/>
            <person name="Kwok J.S."/>
            <person name="Zeng X."/>
            <person name="Yang Z."/>
            <person name="Xiao X.J."/>
            <person name="Lau C.P."/>
            <person name="Li Y."/>
            <person name="Huang Z.M."/>
            <person name="Ba J.G."/>
            <person name="Yim A.K."/>
            <person name="Ouyang C.Y."/>
            <person name="Ngai S.M."/>
            <person name="Chan T.F."/>
            <person name="Leung E.L."/>
            <person name="Liu L."/>
            <person name="Liu Z.G."/>
            <person name="Tsui S.K."/>
        </authorList>
    </citation>
    <scope>NUCLEOTIDE SEQUENCE [LARGE SCALE GENOMIC DNA]</scope>
    <source>
        <strain evidence="1">Derp</strain>
    </source>
</reference>
<name>A0ABQ8J7Y1_DERPT</name>
<dbReference type="EMBL" id="NJHN03000062">
    <property type="protein sequence ID" value="KAH9418709.1"/>
    <property type="molecule type" value="Genomic_DNA"/>
</dbReference>
<keyword evidence="2" id="KW-1185">Reference proteome</keyword>
<organism evidence="1 2">
    <name type="scientific">Dermatophagoides pteronyssinus</name>
    <name type="common">European house dust mite</name>
    <dbReference type="NCBI Taxonomy" id="6956"/>
    <lineage>
        <taxon>Eukaryota</taxon>
        <taxon>Metazoa</taxon>
        <taxon>Ecdysozoa</taxon>
        <taxon>Arthropoda</taxon>
        <taxon>Chelicerata</taxon>
        <taxon>Arachnida</taxon>
        <taxon>Acari</taxon>
        <taxon>Acariformes</taxon>
        <taxon>Sarcoptiformes</taxon>
        <taxon>Astigmata</taxon>
        <taxon>Psoroptidia</taxon>
        <taxon>Analgoidea</taxon>
        <taxon>Pyroglyphidae</taxon>
        <taxon>Dermatophagoidinae</taxon>
        <taxon>Dermatophagoides</taxon>
    </lineage>
</organism>
<protein>
    <submittedName>
        <fullName evidence="1">Uncharacterized protein</fullName>
    </submittedName>
</protein>
<proteinExistence type="predicted"/>
<sequence length="127" mass="13928">MNNNHAKNINTPPTIDTNINADCAADNELFLLLSINVVKFIFGSSLDELIPTTGVDNNGGINRSFLLLILFKPKIFGSIRRIDANSASYKQTLLSEHFVPSCIRPILIISSRIEPLATLHSNSIPPV</sequence>
<comment type="caution">
    <text evidence="1">The sequence shown here is derived from an EMBL/GenBank/DDBJ whole genome shotgun (WGS) entry which is preliminary data.</text>
</comment>
<reference evidence="1 2" key="2">
    <citation type="journal article" date="2022" name="Mol. Biol. Evol.">
        <title>Comparative Genomics Reveals Insights into the Divergent Evolution of Astigmatic Mites and Household Pest Adaptations.</title>
        <authorList>
            <person name="Xiong Q."/>
            <person name="Wan A.T."/>
            <person name="Liu X."/>
            <person name="Fung C.S."/>
            <person name="Xiao X."/>
            <person name="Malainual N."/>
            <person name="Hou J."/>
            <person name="Wang L."/>
            <person name="Wang M."/>
            <person name="Yang K.Y."/>
            <person name="Cui Y."/>
            <person name="Leung E.L."/>
            <person name="Nong W."/>
            <person name="Shin S.K."/>
            <person name="Au S.W."/>
            <person name="Jeong K.Y."/>
            <person name="Chew F.T."/>
            <person name="Hui J.H."/>
            <person name="Leung T.F."/>
            <person name="Tungtrongchitr A."/>
            <person name="Zhong N."/>
            <person name="Liu Z."/>
            <person name="Tsui S.K."/>
        </authorList>
    </citation>
    <scope>NUCLEOTIDE SEQUENCE [LARGE SCALE GENOMIC DNA]</scope>
    <source>
        <strain evidence="1">Derp</strain>
    </source>
</reference>
<accession>A0ABQ8J7Y1</accession>
<dbReference type="Proteomes" id="UP000887458">
    <property type="component" value="Unassembled WGS sequence"/>
</dbReference>